<dbReference type="PRINTS" id="PR01908">
    <property type="entry name" value="ADSPHPHTASE"/>
</dbReference>
<dbReference type="SUPFAM" id="SSF52799">
    <property type="entry name" value="(Phosphotyrosine protein) phosphatases II"/>
    <property type="match status" value="1"/>
</dbReference>
<dbReference type="RefSeq" id="XP_030634845.1">
    <property type="nucleotide sequence ID" value="XM_030778985.1"/>
</dbReference>
<name>A0A6J2VPH1_CHACN</name>
<evidence type="ECO:0000313" key="5">
    <source>
        <dbReference type="Proteomes" id="UP000504632"/>
    </source>
</evidence>
<evidence type="ECO:0000313" key="6">
    <source>
        <dbReference type="RefSeq" id="XP_030634845.1"/>
    </source>
</evidence>
<dbReference type="GO" id="GO:0033549">
    <property type="term" value="F:MAP kinase phosphatase activity"/>
    <property type="evidence" value="ECO:0007669"/>
    <property type="project" value="TreeGrafter"/>
</dbReference>
<reference evidence="6" key="1">
    <citation type="submission" date="2025-08" db="UniProtKB">
        <authorList>
            <consortium name="RefSeq"/>
        </authorList>
    </citation>
    <scope>IDENTIFICATION</scope>
</reference>
<dbReference type="OrthoDB" id="2017893at2759"/>
<feature type="region of interest" description="Disordered" evidence="2">
    <location>
        <begin position="367"/>
        <end position="399"/>
    </location>
</feature>
<dbReference type="Pfam" id="PF00782">
    <property type="entry name" value="DSPc"/>
    <property type="match status" value="1"/>
</dbReference>
<evidence type="ECO:0000256" key="2">
    <source>
        <dbReference type="SAM" id="MobiDB-lite"/>
    </source>
</evidence>
<feature type="compositionally biased region" description="Basic and acidic residues" evidence="2">
    <location>
        <begin position="1012"/>
        <end position="1025"/>
    </location>
</feature>
<dbReference type="InterPro" id="IPR000340">
    <property type="entry name" value="Dual-sp_phosphatase_cat-dom"/>
</dbReference>
<feature type="domain" description="Tyrosine specific protein phosphatases" evidence="4">
    <location>
        <begin position="224"/>
        <end position="283"/>
    </location>
</feature>
<comment type="similarity">
    <text evidence="1">Belongs to the protein-tyrosine phosphatase family. Non-receptor class dual specificity subfamily.</text>
</comment>
<feature type="compositionally biased region" description="Basic and acidic residues" evidence="2">
    <location>
        <begin position="1083"/>
        <end position="1099"/>
    </location>
</feature>
<gene>
    <name evidence="6" type="primary">dusp27</name>
</gene>
<dbReference type="GO" id="GO:0043409">
    <property type="term" value="P:negative regulation of MAPK cascade"/>
    <property type="evidence" value="ECO:0007669"/>
    <property type="project" value="TreeGrafter"/>
</dbReference>
<dbReference type="PROSITE" id="PS50054">
    <property type="entry name" value="TYR_PHOSPHATASE_DUAL"/>
    <property type="match status" value="1"/>
</dbReference>
<feature type="compositionally biased region" description="Polar residues" evidence="2">
    <location>
        <begin position="1"/>
        <end position="12"/>
    </location>
</feature>
<protein>
    <submittedName>
        <fullName evidence="6">Serine/threonine/tyrosine-interacting-like protein 2</fullName>
    </submittedName>
</protein>
<organism evidence="5 6">
    <name type="scientific">Chanos chanos</name>
    <name type="common">Milkfish</name>
    <name type="synonym">Mugil chanos</name>
    <dbReference type="NCBI Taxonomy" id="29144"/>
    <lineage>
        <taxon>Eukaryota</taxon>
        <taxon>Metazoa</taxon>
        <taxon>Chordata</taxon>
        <taxon>Craniata</taxon>
        <taxon>Vertebrata</taxon>
        <taxon>Euteleostomi</taxon>
        <taxon>Actinopterygii</taxon>
        <taxon>Neopterygii</taxon>
        <taxon>Teleostei</taxon>
        <taxon>Ostariophysi</taxon>
        <taxon>Gonorynchiformes</taxon>
        <taxon>Chanidae</taxon>
        <taxon>Chanos</taxon>
    </lineage>
</organism>
<dbReference type="CTD" id="92235"/>
<dbReference type="Gene3D" id="3.90.190.10">
    <property type="entry name" value="Protein tyrosine phosphatase superfamily"/>
    <property type="match status" value="1"/>
</dbReference>
<evidence type="ECO:0000256" key="1">
    <source>
        <dbReference type="ARBA" id="ARBA00008601"/>
    </source>
</evidence>
<proteinExistence type="inferred from homology"/>
<feature type="region of interest" description="Disordered" evidence="2">
    <location>
        <begin position="852"/>
        <end position="1107"/>
    </location>
</feature>
<dbReference type="PANTHER" id="PTHR45682">
    <property type="entry name" value="AGAP008228-PA"/>
    <property type="match status" value="1"/>
</dbReference>
<evidence type="ECO:0000259" key="3">
    <source>
        <dbReference type="PROSITE" id="PS50054"/>
    </source>
</evidence>
<dbReference type="Proteomes" id="UP000504632">
    <property type="component" value="Chromosome 7"/>
</dbReference>
<dbReference type="InterPro" id="IPR020422">
    <property type="entry name" value="TYR_PHOSPHATASE_DUAL_dom"/>
</dbReference>
<keyword evidence="5" id="KW-1185">Reference proteome</keyword>
<dbReference type="GO" id="GO:0005737">
    <property type="term" value="C:cytoplasm"/>
    <property type="evidence" value="ECO:0007669"/>
    <property type="project" value="TreeGrafter"/>
</dbReference>
<evidence type="ECO:0000259" key="4">
    <source>
        <dbReference type="PROSITE" id="PS50056"/>
    </source>
</evidence>
<dbReference type="AlphaFoldDB" id="A0A6J2VPH1"/>
<dbReference type="SMART" id="SM00195">
    <property type="entry name" value="DSPc"/>
    <property type="match status" value="1"/>
</dbReference>
<accession>A0A6J2VPH1</accession>
<feature type="region of interest" description="Disordered" evidence="2">
    <location>
        <begin position="559"/>
        <end position="585"/>
    </location>
</feature>
<feature type="region of interest" description="Disordered" evidence="2">
    <location>
        <begin position="427"/>
        <end position="479"/>
    </location>
</feature>
<dbReference type="InParanoid" id="A0A6J2VPH1"/>
<feature type="compositionally biased region" description="Basic and acidic residues" evidence="2">
    <location>
        <begin position="434"/>
        <end position="444"/>
    </location>
</feature>
<feature type="compositionally biased region" description="Polar residues" evidence="2">
    <location>
        <begin position="470"/>
        <end position="479"/>
    </location>
</feature>
<feature type="region of interest" description="Disordered" evidence="2">
    <location>
        <begin position="1"/>
        <end position="22"/>
    </location>
</feature>
<feature type="region of interest" description="Disordered" evidence="2">
    <location>
        <begin position="495"/>
        <end position="519"/>
    </location>
</feature>
<dbReference type="PANTHER" id="PTHR45682:SF4">
    <property type="entry name" value="SERINE_THREONINE_TYROSINE-INTERACTING-LIKE PROTEIN 2"/>
    <property type="match status" value="1"/>
</dbReference>
<dbReference type="InterPro" id="IPR000387">
    <property type="entry name" value="Tyr_Pase_dom"/>
</dbReference>
<feature type="compositionally biased region" description="Polar residues" evidence="2">
    <location>
        <begin position="972"/>
        <end position="994"/>
    </location>
</feature>
<feature type="compositionally biased region" description="Polar residues" evidence="2">
    <location>
        <begin position="900"/>
        <end position="915"/>
    </location>
</feature>
<dbReference type="PRINTS" id="PR01909">
    <property type="entry name" value="ADSPHPHTASEA"/>
</dbReference>
<dbReference type="GO" id="GO:0008138">
    <property type="term" value="F:protein tyrosine/serine/threonine phosphatase activity"/>
    <property type="evidence" value="ECO:0007669"/>
    <property type="project" value="InterPro"/>
</dbReference>
<sequence length="1147" mass="128981">MASPTDNNTEGDQQVPDEDEASAVKNIQSHYLRCPSPSRYSTLSDRFSTISDRFSTISDRFSMISGSDAESILMEPIHLSSAIAAKQIINEELKPKEVRIPPTPESMLESAEQLMVEDLYNRVKDMIDDRSPYNTPCVLDIQRALIQDRLEAPFNPVDEVWPNIFIGEQSVAVNKGRLKRLGITHVLNAAHGTGVYTGEVFYAGMNITYMGIEVDDFPEADISPHFRTAAEFLDEALLTHKGKVLVDSMMGVSRSAVLVAAYLMIFHNMSIMEALMEIRKKRPINPNEGFLKQLRELNETLMEERDEDDDETLSQCSVIDTRLLQEEEESMLGVKANSIMVEEEEDSASVLSSVASSAAAAALKAGIIGGPNGPDQRITAEDPALPGKRGEDEDEDDVDSMIREWQKRNEKYQNEDWWEAQLMCDEDGNESLQDDGKQPRRPEDLESVTSEDVRMVKERLKRRPRRAPSDSMSTASCSSYSDLWKQRLKEIEEQAAARYRRKENDDDTNSEASAKKIDDELESILSDSTSMYNFCSKNKEKLTPLERWKIKRIQFGWNKKEAEGEKGNREQKEGEAETPTPALEDVNLTAYQSWKLKQQKKFGGEENKDEIVELSRGEDSATIRRRQRREEVLERSKKTLEESQSVCGWETESALSGSIPLSAFCAGAFPAPSVASDDNMSMLSGRSFVMSQARSLRSQPPGTPQLPEIPVPPLQGPNGEPMVNIANIQNWIANVVSETLMQKQEEMMMARSLPPSKAGSVFSFGGGSSIGPGRNLEDDKVSVLSGSSYSSSLSRGRAESVLSAGRASNLSGISGLGSRKSKITTTSVPLYSLFEDQVNLDKLNSIDKEIKSGMKDKMDAYKMKKITEDNKRSTLFKKKKKEEDEEDDEGESGLGKSETASKGHNPINSSSTNTNERPKFQRDFGLSGRLNLPASARNTNSSIDEWLRNVRPPSSKPGSYDEDTTEPRVPRTTYSPPQESSEYDFNSRRTSLNAEESEEEDYISARRFSSRYRADLDADSSRDASPEPQYRSRRSPLGAEASFNGFSELSSNRTGRSYGREEGDEESNYQEYSAKRKFTQYSRYEDNEMEGRSQTRQDNKDEEDVSAFISRIRQKSRARVEEEFEEDDVIAAWRKQEESKSHKRYDS</sequence>
<feature type="compositionally biased region" description="Basic and acidic residues" evidence="2">
    <location>
        <begin position="852"/>
        <end position="872"/>
    </location>
</feature>
<dbReference type="PROSITE" id="PS50056">
    <property type="entry name" value="TYR_PHOSPHATASE_2"/>
    <property type="match status" value="1"/>
</dbReference>
<dbReference type="FunCoup" id="A0A6J2VPH1">
    <property type="interactions" value="803"/>
</dbReference>
<dbReference type="InterPro" id="IPR029021">
    <property type="entry name" value="Prot-tyrosine_phosphatase-like"/>
</dbReference>
<feature type="compositionally biased region" description="Polar residues" evidence="2">
    <location>
        <begin position="1044"/>
        <end position="1055"/>
    </location>
</feature>
<dbReference type="GeneID" id="115816014"/>
<feature type="compositionally biased region" description="Basic and acidic residues" evidence="2">
    <location>
        <begin position="559"/>
        <end position="575"/>
    </location>
</feature>
<dbReference type="InterPro" id="IPR020405">
    <property type="entry name" value="Atypical_DUSP_subfamA"/>
</dbReference>
<feature type="domain" description="Tyrosine-protein phosphatase" evidence="3">
    <location>
        <begin position="155"/>
        <end position="303"/>
    </location>
</feature>